<dbReference type="GO" id="GO:0008234">
    <property type="term" value="F:cysteine-type peptidase activity"/>
    <property type="evidence" value="ECO:0007669"/>
    <property type="project" value="UniProtKB-KW"/>
</dbReference>
<dbReference type="EMBL" id="UYRU01057157">
    <property type="protein sequence ID" value="VDN13716.1"/>
    <property type="molecule type" value="Genomic_DNA"/>
</dbReference>
<keyword evidence="10" id="KW-1185">Reference proteome</keyword>
<evidence type="ECO:0000256" key="6">
    <source>
        <dbReference type="ARBA" id="ARBA00023157"/>
    </source>
</evidence>
<accession>A0A3P7P6I1</accession>
<evidence type="ECO:0008006" key="11">
    <source>
        <dbReference type="Google" id="ProtNLM"/>
    </source>
</evidence>
<dbReference type="InterPro" id="IPR013128">
    <property type="entry name" value="Peptidase_C1A"/>
</dbReference>
<feature type="domain" description="Peptidase C1A papain C-terminal" evidence="7">
    <location>
        <begin position="90"/>
        <end position="207"/>
    </location>
</feature>
<proteinExistence type="inferred from homology"/>
<gene>
    <name evidence="9" type="ORF">DILT_LOCUS9547</name>
</gene>
<evidence type="ECO:0000313" key="10">
    <source>
        <dbReference type="Proteomes" id="UP000281553"/>
    </source>
</evidence>
<dbReference type="Proteomes" id="UP000281553">
    <property type="component" value="Unassembled WGS sequence"/>
</dbReference>
<name>A0A3P7P6I1_DIBLA</name>
<dbReference type="CDD" id="cd02248">
    <property type="entry name" value="Peptidase_C1A"/>
    <property type="match status" value="1"/>
</dbReference>
<reference evidence="9 10" key="1">
    <citation type="submission" date="2018-11" db="EMBL/GenBank/DDBJ databases">
        <authorList>
            <consortium name="Pathogen Informatics"/>
        </authorList>
    </citation>
    <scope>NUCLEOTIDE SEQUENCE [LARGE SCALE GENOMIC DNA]</scope>
</reference>
<protein>
    <recommendedName>
        <fullName evidence="11">Cathepsin propeptide inhibitor domain-containing protein</fullName>
    </recommendedName>
</protein>
<evidence type="ECO:0000313" key="9">
    <source>
        <dbReference type="EMBL" id="VDN13716.1"/>
    </source>
</evidence>
<evidence type="ECO:0000256" key="4">
    <source>
        <dbReference type="ARBA" id="ARBA00022807"/>
    </source>
</evidence>
<evidence type="ECO:0000259" key="7">
    <source>
        <dbReference type="SMART" id="SM00645"/>
    </source>
</evidence>
<dbReference type="SMART" id="SM00848">
    <property type="entry name" value="Inhibitor_I29"/>
    <property type="match status" value="1"/>
</dbReference>
<evidence type="ECO:0000256" key="3">
    <source>
        <dbReference type="ARBA" id="ARBA00022801"/>
    </source>
</evidence>
<keyword evidence="5" id="KW-0865">Zymogen</keyword>
<dbReference type="InterPro" id="IPR038765">
    <property type="entry name" value="Papain-like_cys_pep_sf"/>
</dbReference>
<keyword evidence="4" id="KW-0788">Thiol protease</keyword>
<evidence type="ECO:0000256" key="5">
    <source>
        <dbReference type="ARBA" id="ARBA00023145"/>
    </source>
</evidence>
<keyword evidence="3" id="KW-0378">Hydrolase</keyword>
<dbReference type="OrthoDB" id="6275316at2759"/>
<dbReference type="Pfam" id="PF08246">
    <property type="entry name" value="Inhibitor_I29"/>
    <property type="match status" value="1"/>
</dbReference>
<feature type="domain" description="Cathepsin propeptide inhibitor" evidence="8">
    <location>
        <begin position="9"/>
        <end position="61"/>
    </location>
</feature>
<organism evidence="9 10">
    <name type="scientific">Dibothriocephalus latus</name>
    <name type="common">Fish tapeworm</name>
    <name type="synonym">Diphyllobothrium latum</name>
    <dbReference type="NCBI Taxonomy" id="60516"/>
    <lineage>
        <taxon>Eukaryota</taxon>
        <taxon>Metazoa</taxon>
        <taxon>Spiralia</taxon>
        <taxon>Lophotrochozoa</taxon>
        <taxon>Platyhelminthes</taxon>
        <taxon>Cestoda</taxon>
        <taxon>Eucestoda</taxon>
        <taxon>Diphyllobothriidea</taxon>
        <taxon>Diphyllobothriidae</taxon>
        <taxon>Dibothriocephalus</taxon>
    </lineage>
</organism>
<dbReference type="Gene3D" id="3.90.70.10">
    <property type="entry name" value="Cysteine proteinases"/>
    <property type="match status" value="1"/>
</dbReference>
<evidence type="ECO:0000259" key="8">
    <source>
        <dbReference type="SMART" id="SM00848"/>
    </source>
</evidence>
<dbReference type="SUPFAM" id="SSF54001">
    <property type="entry name" value="Cysteine proteinases"/>
    <property type="match status" value="1"/>
</dbReference>
<dbReference type="InterPro" id="IPR000169">
    <property type="entry name" value="Pept_cys_AS"/>
</dbReference>
<sequence>MASLEGEPQKEYATLDEEQFRQEVFLGNLEFIFRHNKMFYSGLETYKVRVNAFSDLTPREFAATYLCLQSTPESKPSSRVATFIPVAGRLPDSVDWRERGAVTPVKDQGRCGSCWAFSATGAIEGAVQIKTQKLLSLSEQQLVDCSWEQGNHGCNGGRVNQAFAYVRDYGIESEEKYNYTAKVSLALLVTRLYKLFMMWMFMAEHGLH</sequence>
<dbReference type="PROSITE" id="PS00139">
    <property type="entry name" value="THIOL_PROTEASE_CYS"/>
    <property type="match status" value="1"/>
</dbReference>
<evidence type="ECO:0000256" key="1">
    <source>
        <dbReference type="ARBA" id="ARBA00008455"/>
    </source>
</evidence>
<dbReference type="InterPro" id="IPR013201">
    <property type="entry name" value="Prot_inhib_I29"/>
</dbReference>
<dbReference type="InterPro" id="IPR039417">
    <property type="entry name" value="Peptidase_C1A_papain-like"/>
</dbReference>
<dbReference type="InterPro" id="IPR000668">
    <property type="entry name" value="Peptidase_C1A_C"/>
</dbReference>
<keyword evidence="6" id="KW-1015">Disulfide bond</keyword>
<dbReference type="Pfam" id="PF00112">
    <property type="entry name" value="Peptidase_C1"/>
    <property type="match status" value="1"/>
</dbReference>
<comment type="similarity">
    <text evidence="1">Belongs to the peptidase C1 family.</text>
</comment>
<dbReference type="PANTHER" id="PTHR12411">
    <property type="entry name" value="CYSTEINE PROTEASE FAMILY C1-RELATED"/>
    <property type="match status" value="1"/>
</dbReference>
<dbReference type="AlphaFoldDB" id="A0A3P7P6I1"/>
<evidence type="ECO:0000256" key="2">
    <source>
        <dbReference type="ARBA" id="ARBA00022670"/>
    </source>
</evidence>
<dbReference type="SMART" id="SM00645">
    <property type="entry name" value="Pept_C1"/>
    <property type="match status" value="1"/>
</dbReference>
<keyword evidence="2" id="KW-0645">Protease</keyword>
<dbReference type="GO" id="GO:0006508">
    <property type="term" value="P:proteolysis"/>
    <property type="evidence" value="ECO:0007669"/>
    <property type="project" value="UniProtKB-KW"/>
</dbReference>